<reference evidence="2 3" key="1">
    <citation type="journal article" date="2017" name="Int. J. Parasitol.">
        <title>The genome of the protozoan parasite Cystoisospora suis and a reverse vaccinology approach to identify vaccine candidates.</title>
        <authorList>
            <person name="Palmieri N."/>
            <person name="Shrestha A."/>
            <person name="Ruttkowski B."/>
            <person name="Beck T."/>
            <person name="Vogl C."/>
            <person name="Tomley F."/>
            <person name="Blake D.P."/>
            <person name="Joachim A."/>
        </authorList>
    </citation>
    <scope>NUCLEOTIDE SEQUENCE [LARGE SCALE GENOMIC DNA]</scope>
    <source>
        <strain evidence="2 3">Wien I</strain>
    </source>
</reference>
<feature type="region of interest" description="Disordered" evidence="1">
    <location>
        <begin position="154"/>
        <end position="174"/>
    </location>
</feature>
<name>A0A2C6KEB9_9APIC</name>
<feature type="region of interest" description="Disordered" evidence="1">
    <location>
        <begin position="293"/>
        <end position="314"/>
    </location>
</feature>
<accession>A0A2C6KEB9</accession>
<dbReference type="AlphaFoldDB" id="A0A2C6KEB9"/>
<dbReference type="Proteomes" id="UP000221165">
    <property type="component" value="Unassembled WGS sequence"/>
</dbReference>
<dbReference type="VEuPathDB" id="ToxoDB:CSUI_011298"/>
<gene>
    <name evidence="2" type="ORF">CSUI_011298</name>
</gene>
<comment type="caution">
    <text evidence="2">The sequence shown here is derived from an EMBL/GenBank/DDBJ whole genome shotgun (WGS) entry which is preliminary data.</text>
</comment>
<organism evidence="2 3">
    <name type="scientific">Cystoisospora suis</name>
    <dbReference type="NCBI Taxonomy" id="483139"/>
    <lineage>
        <taxon>Eukaryota</taxon>
        <taxon>Sar</taxon>
        <taxon>Alveolata</taxon>
        <taxon>Apicomplexa</taxon>
        <taxon>Conoidasida</taxon>
        <taxon>Coccidia</taxon>
        <taxon>Eucoccidiorida</taxon>
        <taxon>Eimeriorina</taxon>
        <taxon>Sarcocystidae</taxon>
        <taxon>Cystoisospora</taxon>
    </lineage>
</organism>
<sequence>MTAEWRESEALELQKAIERGDRSASSMEFQEDVLHEPLDDLSLPDEMSVETVWAEKEEIAPLGSAAQAMIADVVRRSLSQSNDKKRNEIVYDTSFLTSKARLHLHRIGSAPPRTPDSWPFSKRRRAGEDYIKISRLQGRRSSYDDLHVKEQSNLALSSSSSSKGEEDEEKAGIDSSSSFLSSVFMKEKIEENHSLLTSSDISRRYGEAWPLRATSYFHPPEKILTPLNIFYERNRIHKERKKKASLSFTVSLANVPKVVLLENLADSIDACKDEREGFLIDLVDESLLAAVDQGEEKKEGEEEASEEKKRQDESTIARLLFRSSSLPPIFIGGGAGGGRGEERTKELFDSHQIFQALLLQGSIQLDGVGTIARRTAESLK</sequence>
<protein>
    <submittedName>
        <fullName evidence="2">Uncharacterized protein</fullName>
    </submittedName>
</protein>
<keyword evidence="3" id="KW-1185">Reference proteome</keyword>
<feature type="compositionally biased region" description="Basic and acidic residues" evidence="1">
    <location>
        <begin position="294"/>
        <end position="314"/>
    </location>
</feature>
<dbReference type="EMBL" id="MIGC01010667">
    <property type="protein sequence ID" value="PHJ14892.1"/>
    <property type="molecule type" value="Genomic_DNA"/>
</dbReference>
<evidence type="ECO:0000256" key="1">
    <source>
        <dbReference type="SAM" id="MobiDB-lite"/>
    </source>
</evidence>
<dbReference type="GeneID" id="94434609"/>
<proteinExistence type="predicted"/>
<feature type="non-terminal residue" evidence="2">
    <location>
        <position position="380"/>
    </location>
</feature>
<evidence type="ECO:0000313" key="3">
    <source>
        <dbReference type="Proteomes" id="UP000221165"/>
    </source>
</evidence>
<evidence type="ECO:0000313" key="2">
    <source>
        <dbReference type="EMBL" id="PHJ14892.1"/>
    </source>
</evidence>
<dbReference type="RefSeq" id="XP_067916626.1">
    <property type="nucleotide sequence ID" value="XM_068071398.1"/>
</dbReference>